<organism evidence="2 3">
    <name type="scientific">Trifolium pratense</name>
    <name type="common">Red clover</name>
    <dbReference type="NCBI Taxonomy" id="57577"/>
    <lineage>
        <taxon>Eukaryota</taxon>
        <taxon>Viridiplantae</taxon>
        <taxon>Streptophyta</taxon>
        <taxon>Embryophyta</taxon>
        <taxon>Tracheophyta</taxon>
        <taxon>Spermatophyta</taxon>
        <taxon>Magnoliopsida</taxon>
        <taxon>eudicotyledons</taxon>
        <taxon>Gunneridae</taxon>
        <taxon>Pentapetalae</taxon>
        <taxon>rosids</taxon>
        <taxon>fabids</taxon>
        <taxon>Fabales</taxon>
        <taxon>Fabaceae</taxon>
        <taxon>Papilionoideae</taxon>
        <taxon>50 kb inversion clade</taxon>
        <taxon>NPAAA clade</taxon>
        <taxon>Hologalegina</taxon>
        <taxon>IRL clade</taxon>
        <taxon>Trifolieae</taxon>
        <taxon>Trifolium</taxon>
    </lineage>
</organism>
<evidence type="ECO:0000313" key="3">
    <source>
        <dbReference type="Proteomes" id="UP000236291"/>
    </source>
</evidence>
<evidence type="ECO:0000256" key="1">
    <source>
        <dbReference type="SAM" id="MobiDB-lite"/>
    </source>
</evidence>
<dbReference type="AlphaFoldDB" id="A0A2K3K8J3"/>
<comment type="caution">
    <text evidence="2">The sequence shown here is derived from an EMBL/GenBank/DDBJ whole genome shotgun (WGS) entry which is preliminary data.</text>
</comment>
<gene>
    <name evidence="2" type="ORF">L195_g053074</name>
</gene>
<feature type="region of interest" description="Disordered" evidence="1">
    <location>
        <begin position="29"/>
        <end position="54"/>
    </location>
</feature>
<reference evidence="2 3" key="2">
    <citation type="journal article" date="2017" name="Front. Plant Sci.">
        <title>Gene Classification and Mining of Molecular Markers Useful in Red Clover (Trifolium pratense) Breeding.</title>
        <authorList>
            <person name="Istvanek J."/>
            <person name="Dluhosova J."/>
            <person name="Dluhos P."/>
            <person name="Patkova L."/>
            <person name="Nedelnik J."/>
            <person name="Repkova J."/>
        </authorList>
    </citation>
    <scope>NUCLEOTIDE SEQUENCE [LARGE SCALE GENOMIC DNA]</scope>
    <source>
        <strain evidence="3">cv. Tatra</strain>
        <tissue evidence="2">Young leaves</tissue>
    </source>
</reference>
<sequence>ETTPKDVSSSKRTSRAKLIADRPFIKTGSRVRYHGGGQFRNVKGRPAGSKDIDY</sequence>
<proteinExistence type="predicted"/>
<dbReference type="Proteomes" id="UP000236291">
    <property type="component" value="Unassembled WGS sequence"/>
</dbReference>
<evidence type="ECO:0000313" key="2">
    <source>
        <dbReference type="EMBL" id="PNX62611.1"/>
    </source>
</evidence>
<dbReference type="EMBL" id="ASHM01088154">
    <property type="protein sequence ID" value="PNX62611.1"/>
    <property type="molecule type" value="Genomic_DNA"/>
</dbReference>
<accession>A0A2K3K8J3</accession>
<reference evidence="2 3" key="1">
    <citation type="journal article" date="2014" name="Am. J. Bot.">
        <title>Genome assembly and annotation for red clover (Trifolium pratense; Fabaceae).</title>
        <authorList>
            <person name="Istvanek J."/>
            <person name="Jaros M."/>
            <person name="Krenek A."/>
            <person name="Repkova J."/>
        </authorList>
    </citation>
    <scope>NUCLEOTIDE SEQUENCE [LARGE SCALE GENOMIC DNA]</scope>
    <source>
        <strain evidence="3">cv. Tatra</strain>
        <tissue evidence="2">Young leaves</tissue>
    </source>
</reference>
<protein>
    <submittedName>
        <fullName evidence="2">Uncharacterized protein</fullName>
    </submittedName>
</protein>
<name>A0A2K3K8J3_TRIPR</name>
<feature type="non-terminal residue" evidence="2">
    <location>
        <position position="1"/>
    </location>
</feature>